<dbReference type="AlphaFoldDB" id="A0A9R1X0G8"/>
<reference evidence="1 2" key="1">
    <citation type="journal article" date="2017" name="Nat. Commun.">
        <title>Genome assembly with in vitro proximity ligation data and whole-genome triplication in lettuce.</title>
        <authorList>
            <person name="Reyes-Chin-Wo S."/>
            <person name="Wang Z."/>
            <person name="Yang X."/>
            <person name="Kozik A."/>
            <person name="Arikit S."/>
            <person name="Song C."/>
            <person name="Xia L."/>
            <person name="Froenicke L."/>
            <person name="Lavelle D.O."/>
            <person name="Truco M.J."/>
            <person name="Xia R."/>
            <person name="Zhu S."/>
            <person name="Xu C."/>
            <person name="Xu H."/>
            <person name="Xu X."/>
            <person name="Cox K."/>
            <person name="Korf I."/>
            <person name="Meyers B.C."/>
            <person name="Michelmore R.W."/>
        </authorList>
    </citation>
    <scope>NUCLEOTIDE SEQUENCE [LARGE SCALE GENOMIC DNA]</scope>
    <source>
        <strain evidence="2">cv. Salinas</strain>
        <tissue evidence="1">Seedlings</tissue>
    </source>
</reference>
<keyword evidence="2" id="KW-1185">Reference proteome</keyword>
<comment type="caution">
    <text evidence="1">The sequence shown here is derived from an EMBL/GenBank/DDBJ whole genome shotgun (WGS) entry which is preliminary data.</text>
</comment>
<evidence type="ECO:0000313" key="2">
    <source>
        <dbReference type="Proteomes" id="UP000235145"/>
    </source>
</evidence>
<evidence type="ECO:0000313" key="1">
    <source>
        <dbReference type="EMBL" id="KAJ0193744.1"/>
    </source>
</evidence>
<protein>
    <recommendedName>
        <fullName evidence="3">Retrotransposon Copia-like N-terminal domain-containing protein</fullName>
    </recommendedName>
</protein>
<gene>
    <name evidence="1" type="ORF">LSAT_V11C800440020</name>
</gene>
<evidence type="ECO:0008006" key="3">
    <source>
        <dbReference type="Google" id="ProtNLM"/>
    </source>
</evidence>
<sequence>MASSSSNSHVTLEVGEQHTYTYPYPYPSNPSATVFTTVKLSRRDEYGMWKTQMLCLLESHGMLGFINGTFMCPQPISISGKEKVGDHQTHYRMWRRSDALVKEKCKDNHEGFKVQNAPKGVDLGLSCNMVPKRQ</sequence>
<accession>A0A9R1X0G8</accession>
<dbReference type="EMBL" id="NBSK02000008">
    <property type="protein sequence ID" value="KAJ0193744.1"/>
    <property type="molecule type" value="Genomic_DNA"/>
</dbReference>
<organism evidence="1 2">
    <name type="scientific">Lactuca sativa</name>
    <name type="common">Garden lettuce</name>
    <dbReference type="NCBI Taxonomy" id="4236"/>
    <lineage>
        <taxon>Eukaryota</taxon>
        <taxon>Viridiplantae</taxon>
        <taxon>Streptophyta</taxon>
        <taxon>Embryophyta</taxon>
        <taxon>Tracheophyta</taxon>
        <taxon>Spermatophyta</taxon>
        <taxon>Magnoliopsida</taxon>
        <taxon>eudicotyledons</taxon>
        <taxon>Gunneridae</taxon>
        <taxon>Pentapetalae</taxon>
        <taxon>asterids</taxon>
        <taxon>campanulids</taxon>
        <taxon>Asterales</taxon>
        <taxon>Asteraceae</taxon>
        <taxon>Cichorioideae</taxon>
        <taxon>Cichorieae</taxon>
        <taxon>Lactucinae</taxon>
        <taxon>Lactuca</taxon>
    </lineage>
</organism>
<dbReference type="Proteomes" id="UP000235145">
    <property type="component" value="Unassembled WGS sequence"/>
</dbReference>
<name>A0A9R1X0G8_LACSA</name>
<proteinExistence type="predicted"/>